<reference evidence="1 2" key="1">
    <citation type="journal article" date="2018" name="New Phytol.">
        <title>Phylogenomics of Endogonaceae and evolution of mycorrhizas within Mucoromycota.</title>
        <authorList>
            <person name="Chang Y."/>
            <person name="Desiro A."/>
            <person name="Na H."/>
            <person name="Sandor L."/>
            <person name="Lipzen A."/>
            <person name="Clum A."/>
            <person name="Barry K."/>
            <person name="Grigoriev I.V."/>
            <person name="Martin F.M."/>
            <person name="Stajich J.E."/>
            <person name="Smith M.E."/>
            <person name="Bonito G."/>
            <person name="Spatafora J.W."/>
        </authorList>
    </citation>
    <scope>NUCLEOTIDE SEQUENCE [LARGE SCALE GENOMIC DNA]</scope>
    <source>
        <strain evidence="1 2">AD002</strain>
    </source>
</reference>
<dbReference type="AlphaFoldDB" id="A0A433QZ10"/>
<dbReference type="Proteomes" id="UP000274822">
    <property type="component" value="Unassembled WGS sequence"/>
</dbReference>
<name>A0A433QZ10_9FUNG</name>
<evidence type="ECO:0000313" key="2">
    <source>
        <dbReference type="Proteomes" id="UP000274822"/>
    </source>
</evidence>
<accession>A0A433QZ10</accession>
<keyword evidence="2" id="KW-1185">Reference proteome</keyword>
<proteinExistence type="predicted"/>
<comment type="caution">
    <text evidence="1">The sequence shown here is derived from an EMBL/GenBank/DDBJ whole genome shotgun (WGS) entry which is preliminary data.</text>
</comment>
<dbReference type="EMBL" id="RBNJ01000254">
    <property type="protein sequence ID" value="RUS35014.1"/>
    <property type="molecule type" value="Genomic_DNA"/>
</dbReference>
<organism evidence="1 2">
    <name type="scientific">Jimgerdemannia flammicorona</name>
    <dbReference type="NCBI Taxonomy" id="994334"/>
    <lineage>
        <taxon>Eukaryota</taxon>
        <taxon>Fungi</taxon>
        <taxon>Fungi incertae sedis</taxon>
        <taxon>Mucoromycota</taxon>
        <taxon>Mucoromycotina</taxon>
        <taxon>Endogonomycetes</taxon>
        <taxon>Endogonales</taxon>
        <taxon>Endogonaceae</taxon>
        <taxon>Jimgerdemannia</taxon>
    </lineage>
</organism>
<gene>
    <name evidence="1" type="ORF">BC938DRAFT_476901</name>
</gene>
<protein>
    <recommendedName>
        <fullName evidence="3">Methyltransferase type 11 domain-containing protein</fullName>
    </recommendedName>
</protein>
<dbReference type="Gene3D" id="3.40.50.150">
    <property type="entry name" value="Vaccinia Virus protein VP39"/>
    <property type="match status" value="1"/>
</dbReference>
<evidence type="ECO:0008006" key="3">
    <source>
        <dbReference type="Google" id="ProtNLM"/>
    </source>
</evidence>
<dbReference type="SUPFAM" id="SSF53335">
    <property type="entry name" value="S-adenosyl-L-methionine-dependent methyltransferases"/>
    <property type="match status" value="1"/>
</dbReference>
<sequence>MYARINRNMSLCFTPEEWEKAITELRRICKPGGYIELVECDHDMRSIGPNLTKVMTTRKFMARNLCLLISALSPTNTSHPLSSFTPPVVRVTLNLRNISPDSASNVHTFFTNGEHVAGDYSSFPVGWNGRLGEMFLRNSELGFRTLGPYLSRAMGLSEAEWEDLAKKCLAENSEFLTWGNVHWAVGRKFSGKKVSG</sequence>
<dbReference type="InterPro" id="IPR029063">
    <property type="entry name" value="SAM-dependent_MTases_sf"/>
</dbReference>
<evidence type="ECO:0000313" key="1">
    <source>
        <dbReference type="EMBL" id="RUS35014.1"/>
    </source>
</evidence>